<dbReference type="SUPFAM" id="SSF56935">
    <property type="entry name" value="Porins"/>
    <property type="match status" value="1"/>
</dbReference>
<dbReference type="PROSITE" id="PS01156">
    <property type="entry name" value="TONB_DEPENDENT_REC_2"/>
    <property type="match status" value="1"/>
</dbReference>
<accession>A0A502JKG9</accession>
<comment type="subcellular location">
    <subcellularLocation>
        <location evidence="1 12">Cell outer membrane</location>
        <topology evidence="1 12">Multi-pass membrane protein</topology>
    </subcellularLocation>
</comment>
<evidence type="ECO:0000256" key="8">
    <source>
        <dbReference type="ARBA" id="ARBA00023077"/>
    </source>
</evidence>
<evidence type="ECO:0000256" key="14">
    <source>
        <dbReference type="RuleBase" id="RU003357"/>
    </source>
</evidence>
<dbReference type="Gene3D" id="2.40.170.20">
    <property type="entry name" value="TonB-dependent receptor, beta-barrel domain"/>
    <property type="match status" value="1"/>
</dbReference>
<feature type="domain" description="TonB-dependent receptor-like beta-barrel" evidence="16">
    <location>
        <begin position="258"/>
        <end position="749"/>
    </location>
</feature>
<evidence type="ECO:0000313" key="19">
    <source>
        <dbReference type="Proteomes" id="UP000318695"/>
    </source>
</evidence>
<keyword evidence="7" id="KW-0677">Repeat</keyword>
<dbReference type="InterPro" id="IPR036942">
    <property type="entry name" value="Beta-barrel_TonB_sf"/>
</dbReference>
<keyword evidence="11 12" id="KW-0998">Cell outer membrane</keyword>
<dbReference type="Proteomes" id="UP000318695">
    <property type="component" value="Unassembled WGS sequence"/>
</dbReference>
<sequence>MKKYKLTPYTLLLIATGISVTNYALAEEQLSEIKVMDEISSVRSTQSSVIHKNEKTIQKEMIRDTRDLVRYTTDVGISDNGRFLKGFSIRGVENNRVGISIDGINLPDSEENSLYARYGNFNSSRLSIDSELVREIDIVRGSDSFNQGSGYLGGGVNYRTLEAGDFLLPNKNYGVLLRNGYASKNREWFHTMGLGYIGEKVDLTLLYSYRNGHEMKSAGSGELVRGQNRQTPDPSKHWNNSYLAKIGYQLNDENRINFSISGQKSSRYTDEYSYNLLNSYRESDDSQKIYTINTNYQYLPKSGLFTLIRADFDYQQTNLGSVNHKGDYVYSSWRNEKDLSKNPATEVDDRQTKTKYKRVSLRLDTKSFDLFGDHRFSFQSFVSEKNFQNVNYDTDIDLTRNTRKTNIYTIQNPVKTTQYGVSLLDNVTFNDIFSANVGIRYDHTKMEPLDYNVPYRNPQFQPKKPEKAKFNDWTGLIGLNGQINEAWKLSYLLSTGYRLPSASEMFFTYENIYGNWAANPDLKTERSLSQSLTLQGRGEKGDLDVTIYHTRYRNFLYEQETEKEVPNKYYDEYSCYNDPKFCNPTIPELYQQMVNLDRAKISGIEFKGSLNLHSLYQKIPDGFKLFGALGYSKGSLSNGESLQSIQPIKTIFGLDYESPNKVWGVFSRFTYLGAKKDKDAKIQEVKHECLRPTRDWYGDLDGGCEQGADISYNLIKPYRWLNGSAFVVDLFGYYKPVENVTLRAGVYNLLDRKYHTWDSLRGINRRSTTNGLNWDTGYGLERFYQPGRNFAASVEIRF</sequence>
<keyword evidence="6 15" id="KW-0732">Signal</keyword>
<dbReference type="InterPro" id="IPR000531">
    <property type="entry name" value="Beta-barrel_TonB"/>
</dbReference>
<evidence type="ECO:0000256" key="15">
    <source>
        <dbReference type="SAM" id="SignalP"/>
    </source>
</evidence>
<evidence type="ECO:0000256" key="4">
    <source>
        <dbReference type="ARBA" id="ARBA00022452"/>
    </source>
</evidence>
<dbReference type="NCBIfam" id="TIGR01786">
    <property type="entry name" value="TonB-hemlactrns"/>
    <property type="match status" value="1"/>
</dbReference>
<comment type="caution">
    <text evidence="18">The sequence shown here is derived from an EMBL/GenBank/DDBJ whole genome shotgun (WGS) entry which is preliminary data.</text>
</comment>
<dbReference type="CDD" id="cd01347">
    <property type="entry name" value="ligand_gated_channel"/>
    <property type="match status" value="1"/>
</dbReference>
<dbReference type="Gene3D" id="2.170.130.10">
    <property type="entry name" value="TonB-dependent receptor, plug domain"/>
    <property type="match status" value="1"/>
</dbReference>
<dbReference type="Pfam" id="PF00593">
    <property type="entry name" value="TonB_dep_Rec_b-barrel"/>
    <property type="match status" value="1"/>
</dbReference>
<evidence type="ECO:0000256" key="9">
    <source>
        <dbReference type="ARBA" id="ARBA00023136"/>
    </source>
</evidence>
<feature type="chain" id="PRO_5021410044" evidence="15">
    <location>
        <begin position="27"/>
        <end position="798"/>
    </location>
</feature>
<evidence type="ECO:0000259" key="16">
    <source>
        <dbReference type="Pfam" id="PF00593"/>
    </source>
</evidence>
<dbReference type="AlphaFoldDB" id="A0A502JKG9"/>
<dbReference type="InterPro" id="IPR010949">
    <property type="entry name" value="TonB_Hb/transfer/lactofer_rcpt"/>
</dbReference>
<evidence type="ECO:0000256" key="10">
    <source>
        <dbReference type="ARBA" id="ARBA00023170"/>
    </source>
</evidence>
<feature type="short sequence motif" description="TonB C-terminal box" evidence="13">
    <location>
        <begin position="781"/>
        <end position="798"/>
    </location>
</feature>
<comment type="similarity">
    <text evidence="2">Belongs to the TonB-dependent receptor family. Hemoglobin/haptoglobin binding protein subfamily.</text>
</comment>
<evidence type="ECO:0000256" key="5">
    <source>
        <dbReference type="ARBA" id="ARBA00022692"/>
    </source>
</evidence>
<proteinExistence type="inferred from homology"/>
<gene>
    <name evidence="18" type="ORF">EUX54_06825</name>
</gene>
<evidence type="ECO:0000256" key="11">
    <source>
        <dbReference type="ARBA" id="ARBA00023237"/>
    </source>
</evidence>
<dbReference type="InterPro" id="IPR010917">
    <property type="entry name" value="TonB_rcpt_CS"/>
</dbReference>
<dbReference type="PANTHER" id="PTHR30069">
    <property type="entry name" value="TONB-DEPENDENT OUTER MEMBRANE RECEPTOR"/>
    <property type="match status" value="1"/>
</dbReference>
<keyword evidence="4 12" id="KW-1134">Transmembrane beta strand</keyword>
<dbReference type="PANTHER" id="PTHR30069:SF29">
    <property type="entry name" value="HEMOGLOBIN AND HEMOGLOBIN-HAPTOGLOBIN-BINDING PROTEIN 1-RELATED"/>
    <property type="match status" value="1"/>
</dbReference>
<feature type="domain" description="TonB-dependent receptor plug" evidence="17">
    <location>
        <begin position="42"/>
        <end position="154"/>
    </location>
</feature>
<evidence type="ECO:0000256" key="12">
    <source>
        <dbReference type="PROSITE-ProRule" id="PRU01360"/>
    </source>
</evidence>
<evidence type="ECO:0000313" key="18">
    <source>
        <dbReference type="EMBL" id="TPG99365.1"/>
    </source>
</evidence>
<keyword evidence="10 18" id="KW-0675">Receptor</keyword>
<feature type="signal peptide" evidence="15">
    <location>
        <begin position="1"/>
        <end position="26"/>
    </location>
</feature>
<protein>
    <submittedName>
        <fullName evidence="18">TonB-dependent hemoglobin/transferrin/lactoferrin family receptor</fullName>
    </submittedName>
</protein>
<keyword evidence="5 12" id="KW-0812">Transmembrane</keyword>
<evidence type="ECO:0000256" key="7">
    <source>
        <dbReference type="ARBA" id="ARBA00022737"/>
    </source>
</evidence>
<name>A0A502JKG9_HAEHA</name>
<dbReference type="InterPro" id="IPR037066">
    <property type="entry name" value="Plug_dom_sf"/>
</dbReference>
<dbReference type="GO" id="GO:0044718">
    <property type="term" value="P:siderophore transmembrane transport"/>
    <property type="evidence" value="ECO:0007669"/>
    <property type="project" value="TreeGrafter"/>
</dbReference>
<dbReference type="InterPro" id="IPR039426">
    <property type="entry name" value="TonB-dep_rcpt-like"/>
</dbReference>
<evidence type="ECO:0000256" key="6">
    <source>
        <dbReference type="ARBA" id="ARBA00022729"/>
    </source>
</evidence>
<evidence type="ECO:0000256" key="13">
    <source>
        <dbReference type="PROSITE-ProRule" id="PRU10144"/>
    </source>
</evidence>
<keyword evidence="9 12" id="KW-0472">Membrane</keyword>
<dbReference type="GO" id="GO:0009279">
    <property type="term" value="C:cell outer membrane"/>
    <property type="evidence" value="ECO:0007669"/>
    <property type="project" value="UniProtKB-SubCell"/>
</dbReference>
<reference evidence="18 19" key="1">
    <citation type="submission" date="2019-01" db="EMBL/GenBank/DDBJ databases">
        <title>Comparative genomic analysis identifies haemin-independent Haemophilus haemolyticus: a formal re-classification of Haemophilus intermedius.</title>
        <authorList>
            <person name="Harris T.M."/>
            <person name="Price E.P."/>
            <person name="Sarovich D.S."/>
            <person name="Norskov-Lauritsen N."/>
            <person name="Beissbarth J."/>
            <person name="Chang A.B."/>
            <person name="Smith-Vaughan H.C."/>
        </authorList>
    </citation>
    <scope>NUCLEOTIDE SEQUENCE [LARGE SCALE GENOMIC DNA]</scope>
    <source>
        <strain evidence="18 19">CCUG 30218</strain>
    </source>
</reference>
<dbReference type="Pfam" id="PF07715">
    <property type="entry name" value="Plug"/>
    <property type="match status" value="1"/>
</dbReference>
<dbReference type="RefSeq" id="WP_140578390.1">
    <property type="nucleotide sequence ID" value="NZ_SDPI01000032.1"/>
</dbReference>
<dbReference type="EMBL" id="SDPI01000032">
    <property type="protein sequence ID" value="TPG99365.1"/>
    <property type="molecule type" value="Genomic_DNA"/>
</dbReference>
<evidence type="ECO:0000256" key="3">
    <source>
        <dbReference type="ARBA" id="ARBA00022448"/>
    </source>
</evidence>
<evidence type="ECO:0000256" key="1">
    <source>
        <dbReference type="ARBA" id="ARBA00004571"/>
    </source>
</evidence>
<keyword evidence="3 12" id="KW-0813">Transport</keyword>
<organism evidence="18 19">
    <name type="scientific">Haemophilus haemolyticus</name>
    <dbReference type="NCBI Taxonomy" id="726"/>
    <lineage>
        <taxon>Bacteria</taxon>
        <taxon>Pseudomonadati</taxon>
        <taxon>Pseudomonadota</taxon>
        <taxon>Gammaproteobacteria</taxon>
        <taxon>Pasteurellales</taxon>
        <taxon>Pasteurellaceae</taxon>
        <taxon>Haemophilus</taxon>
    </lineage>
</organism>
<dbReference type="GO" id="GO:0015344">
    <property type="term" value="F:siderophore uptake transmembrane transporter activity"/>
    <property type="evidence" value="ECO:0007669"/>
    <property type="project" value="TreeGrafter"/>
</dbReference>
<dbReference type="PROSITE" id="PS52016">
    <property type="entry name" value="TONB_DEPENDENT_REC_3"/>
    <property type="match status" value="1"/>
</dbReference>
<evidence type="ECO:0000259" key="17">
    <source>
        <dbReference type="Pfam" id="PF07715"/>
    </source>
</evidence>
<dbReference type="InterPro" id="IPR012910">
    <property type="entry name" value="Plug_dom"/>
</dbReference>
<keyword evidence="8 14" id="KW-0798">TonB box</keyword>
<evidence type="ECO:0000256" key="2">
    <source>
        <dbReference type="ARBA" id="ARBA00008143"/>
    </source>
</evidence>